<dbReference type="GO" id="GO:0043916">
    <property type="term" value="F:DNA-7-methylguanine glycosylase activity"/>
    <property type="evidence" value="ECO:0007669"/>
    <property type="project" value="TreeGrafter"/>
</dbReference>
<evidence type="ECO:0000313" key="6">
    <source>
        <dbReference type="EMBL" id="MBB2183323.1"/>
    </source>
</evidence>
<accession>A0A839K070</accession>
<dbReference type="InterPro" id="IPR011257">
    <property type="entry name" value="DNA_glycosylase"/>
</dbReference>
<protein>
    <recommendedName>
        <fullName evidence="2">DNA-3-methyladenine glycosylase II</fullName>
        <ecNumber evidence="2">3.2.2.21</ecNumber>
    </recommendedName>
</protein>
<evidence type="ECO:0000313" key="7">
    <source>
        <dbReference type="Proteomes" id="UP000574276"/>
    </source>
</evidence>
<dbReference type="GO" id="GO:0006285">
    <property type="term" value="P:base-excision repair, AP site formation"/>
    <property type="evidence" value="ECO:0007669"/>
    <property type="project" value="TreeGrafter"/>
</dbReference>
<dbReference type="GO" id="GO:0032993">
    <property type="term" value="C:protein-DNA complex"/>
    <property type="evidence" value="ECO:0007669"/>
    <property type="project" value="TreeGrafter"/>
</dbReference>
<name>A0A839K070_9FIRM</name>
<dbReference type="GO" id="GO:0005737">
    <property type="term" value="C:cytoplasm"/>
    <property type="evidence" value="ECO:0007669"/>
    <property type="project" value="TreeGrafter"/>
</dbReference>
<keyword evidence="3" id="KW-0227">DNA damage</keyword>
<dbReference type="AlphaFoldDB" id="A0A839K070"/>
<keyword evidence="4" id="KW-0234">DNA repair</keyword>
<dbReference type="GO" id="GO:0008725">
    <property type="term" value="F:DNA-3-methyladenine glycosylase activity"/>
    <property type="evidence" value="ECO:0007669"/>
    <property type="project" value="TreeGrafter"/>
</dbReference>
<feature type="domain" description="HhH-GPD" evidence="5">
    <location>
        <begin position="53"/>
        <end position="204"/>
    </location>
</feature>
<comment type="caution">
    <text evidence="6">The sequence shown here is derived from an EMBL/GenBank/DDBJ whole genome shotgun (WGS) entry which is preliminary data.</text>
</comment>
<dbReference type="Gene3D" id="1.10.340.30">
    <property type="entry name" value="Hypothetical protein, domain 2"/>
    <property type="match status" value="1"/>
</dbReference>
<dbReference type="SUPFAM" id="SSF48150">
    <property type="entry name" value="DNA-glycosylase"/>
    <property type="match status" value="1"/>
</dbReference>
<dbReference type="InterPro" id="IPR051912">
    <property type="entry name" value="Alkylbase_DNA_Glycosylase/TA"/>
</dbReference>
<dbReference type="PANTHER" id="PTHR43003:SF5">
    <property type="entry name" value="DNA-3-METHYLADENINE GLYCOSYLASE"/>
    <property type="match status" value="1"/>
</dbReference>
<dbReference type="RefSeq" id="WP_228352984.1">
    <property type="nucleotide sequence ID" value="NZ_JACEGA010000001.1"/>
</dbReference>
<evidence type="ECO:0000256" key="3">
    <source>
        <dbReference type="ARBA" id="ARBA00022763"/>
    </source>
</evidence>
<organism evidence="6 7">
    <name type="scientific">Variimorphobacter saccharofermentans</name>
    <dbReference type="NCBI Taxonomy" id="2755051"/>
    <lineage>
        <taxon>Bacteria</taxon>
        <taxon>Bacillati</taxon>
        <taxon>Bacillota</taxon>
        <taxon>Clostridia</taxon>
        <taxon>Lachnospirales</taxon>
        <taxon>Lachnospiraceae</taxon>
        <taxon>Variimorphobacter</taxon>
    </lineage>
</organism>
<proteinExistence type="predicted"/>
<evidence type="ECO:0000256" key="4">
    <source>
        <dbReference type="ARBA" id="ARBA00023204"/>
    </source>
</evidence>
<sequence>MARVPTKIFEYGEKEMNYLRSVDRKLGEAIDRIGKIDRVIIPELFPALIYAIIGQQISLKAAKTIWARMQERFMEITPSYINEIPTEEIQRCGMQSKKAEYIKSTARVIANGEFDLEILYHLPDEEVIKRLSSLDGIGVWTAEQLLLNSMERPDIMSYGDIAIRRGLMMLHELEELTKEQFMEYRQRYSPYGSVASIYIWRVSYGE</sequence>
<dbReference type="Gene3D" id="1.10.1670.40">
    <property type="match status" value="1"/>
</dbReference>
<gene>
    <name evidence="6" type="ORF">H0486_10585</name>
</gene>
<reference evidence="6 7" key="1">
    <citation type="submission" date="2020-07" db="EMBL/GenBank/DDBJ databases">
        <title>Characterization and genome sequencing of isolate MD1, a novel member within the family Lachnospiraceae.</title>
        <authorList>
            <person name="Rettenmaier R."/>
            <person name="Di Bello L."/>
            <person name="Zinser C."/>
            <person name="Scheitz K."/>
            <person name="Liebl W."/>
            <person name="Zverlov V."/>
        </authorList>
    </citation>
    <scope>NUCLEOTIDE SEQUENCE [LARGE SCALE GENOMIC DNA]</scope>
    <source>
        <strain evidence="6 7">MD1</strain>
    </source>
</reference>
<dbReference type="InterPro" id="IPR003265">
    <property type="entry name" value="HhH-GPD_domain"/>
</dbReference>
<comment type="catalytic activity">
    <reaction evidence="1">
        <text>Hydrolysis of alkylated DNA, releasing 3-methyladenine, 3-methylguanine, 7-methylguanine and 7-methyladenine.</text>
        <dbReference type="EC" id="3.2.2.21"/>
    </reaction>
</comment>
<evidence type="ECO:0000256" key="2">
    <source>
        <dbReference type="ARBA" id="ARBA00012000"/>
    </source>
</evidence>
<dbReference type="EMBL" id="JACEGA010000001">
    <property type="protein sequence ID" value="MBB2183323.1"/>
    <property type="molecule type" value="Genomic_DNA"/>
</dbReference>
<dbReference type="GO" id="GO:0032131">
    <property type="term" value="F:alkylated DNA binding"/>
    <property type="evidence" value="ECO:0007669"/>
    <property type="project" value="TreeGrafter"/>
</dbReference>
<dbReference type="Pfam" id="PF00730">
    <property type="entry name" value="HhH-GPD"/>
    <property type="match status" value="1"/>
</dbReference>
<dbReference type="CDD" id="cd00056">
    <property type="entry name" value="ENDO3c"/>
    <property type="match status" value="1"/>
</dbReference>
<evidence type="ECO:0000256" key="1">
    <source>
        <dbReference type="ARBA" id="ARBA00000086"/>
    </source>
</evidence>
<dbReference type="SMART" id="SM00478">
    <property type="entry name" value="ENDO3c"/>
    <property type="match status" value="1"/>
</dbReference>
<dbReference type="GO" id="GO:0006307">
    <property type="term" value="P:DNA alkylation repair"/>
    <property type="evidence" value="ECO:0007669"/>
    <property type="project" value="TreeGrafter"/>
</dbReference>
<dbReference type="Proteomes" id="UP000574276">
    <property type="component" value="Unassembled WGS sequence"/>
</dbReference>
<dbReference type="EC" id="3.2.2.21" evidence="2"/>
<evidence type="ECO:0000259" key="5">
    <source>
        <dbReference type="SMART" id="SM00478"/>
    </source>
</evidence>
<keyword evidence="7" id="KW-1185">Reference proteome</keyword>
<dbReference type="PANTHER" id="PTHR43003">
    <property type="entry name" value="DNA-3-METHYLADENINE GLYCOSYLASE"/>
    <property type="match status" value="1"/>
</dbReference>